<protein>
    <submittedName>
        <fullName evidence="2">Uncharacterized protein</fullName>
    </submittedName>
</protein>
<dbReference type="AlphaFoldDB" id="A0A6A5TZ56"/>
<dbReference type="OrthoDB" id="5314997at2759"/>
<sequence length="228" mass="25161">MDLLVNVLNALTLARRTPAYAAANAQPPLSCVPGRASTTTNSDKRATSSLQVNLGSQSNHQYRPRQTRLGVHEKDITSLTHRDGKLDYPIPSSFSTTAPIPIPRPPSRDPPQVYERLPREIRRIKVALPYIGPPSKLPFMMIVKKTVHTSILATCKNVSKESNGNVQKAIRKFILEDTPKVFVGSKWTCCPCAYNTLNAILVCMARKRHDLEEFGAYAATLLGPLADT</sequence>
<evidence type="ECO:0000313" key="3">
    <source>
        <dbReference type="Proteomes" id="UP000800035"/>
    </source>
</evidence>
<feature type="region of interest" description="Disordered" evidence="1">
    <location>
        <begin position="55"/>
        <end position="75"/>
    </location>
</feature>
<dbReference type="Proteomes" id="UP000800035">
    <property type="component" value="Unassembled WGS sequence"/>
</dbReference>
<name>A0A6A5TZ56_9PLEO</name>
<dbReference type="EMBL" id="ML976990">
    <property type="protein sequence ID" value="KAF1956999.1"/>
    <property type="molecule type" value="Genomic_DNA"/>
</dbReference>
<gene>
    <name evidence="2" type="ORF">CC80DRAFT_547712</name>
</gene>
<reference evidence="2" key="1">
    <citation type="journal article" date="2020" name="Stud. Mycol.">
        <title>101 Dothideomycetes genomes: a test case for predicting lifestyles and emergence of pathogens.</title>
        <authorList>
            <person name="Haridas S."/>
            <person name="Albert R."/>
            <person name="Binder M."/>
            <person name="Bloem J."/>
            <person name="Labutti K."/>
            <person name="Salamov A."/>
            <person name="Andreopoulos B."/>
            <person name="Baker S."/>
            <person name="Barry K."/>
            <person name="Bills G."/>
            <person name="Bluhm B."/>
            <person name="Cannon C."/>
            <person name="Castanera R."/>
            <person name="Culley D."/>
            <person name="Daum C."/>
            <person name="Ezra D."/>
            <person name="Gonzalez J."/>
            <person name="Henrissat B."/>
            <person name="Kuo A."/>
            <person name="Liang C."/>
            <person name="Lipzen A."/>
            <person name="Lutzoni F."/>
            <person name="Magnuson J."/>
            <person name="Mondo S."/>
            <person name="Nolan M."/>
            <person name="Ohm R."/>
            <person name="Pangilinan J."/>
            <person name="Park H.-J."/>
            <person name="Ramirez L."/>
            <person name="Alfaro M."/>
            <person name="Sun H."/>
            <person name="Tritt A."/>
            <person name="Yoshinaga Y."/>
            <person name="Zwiers L.-H."/>
            <person name="Turgeon B."/>
            <person name="Goodwin S."/>
            <person name="Spatafora J."/>
            <person name="Crous P."/>
            <person name="Grigoriev I."/>
        </authorList>
    </citation>
    <scope>NUCLEOTIDE SEQUENCE</scope>
    <source>
        <strain evidence="2">CBS 675.92</strain>
    </source>
</reference>
<evidence type="ECO:0000256" key="1">
    <source>
        <dbReference type="SAM" id="MobiDB-lite"/>
    </source>
</evidence>
<evidence type="ECO:0000313" key="2">
    <source>
        <dbReference type="EMBL" id="KAF1956999.1"/>
    </source>
</evidence>
<proteinExistence type="predicted"/>
<accession>A0A6A5TZ56</accession>
<keyword evidence="3" id="KW-1185">Reference proteome</keyword>
<organism evidence="2 3">
    <name type="scientific">Byssothecium circinans</name>
    <dbReference type="NCBI Taxonomy" id="147558"/>
    <lineage>
        <taxon>Eukaryota</taxon>
        <taxon>Fungi</taxon>
        <taxon>Dikarya</taxon>
        <taxon>Ascomycota</taxon>
        <taxon>Pezizomycotina</taxon>
        <taxon>Dothideomycetes</taxon>
        <taxon>Pleosporomycetidae</taxon>
        <taxon>Pleosporales</taxon>
        <taxon>Massarineae</taxon>
        <taxon>Massarinaceae</taxon>
        <taxon>Byssothecium</taxon>
    </lineage>
</organism>